<dbReference type="RefSeq" id="WP_138537798.1">
    <property type="nucleotide sequence ID" value="NZ_CP045429.1"/>
</dbReference>
<evidence type="ECO:0000256" key="4">
    <source>
        <dbReference type="ARBA" id="ARBA00022603"/>
    </source>
</evidence>
<dbReference type="CDD" id="cd21153">
    <property type="entry name" value="PUA_RlmI"/>
    <property type="match status" value="1"/>
</dbReference>
<keyword evidence="7 9" id="KW-0694">RNA-binding</keyword>
<dbReference type="InterPro" id="IPR023542">
    <property type="entry name" value="RLMI"/>
</dbReference>
<comment type="subcellular location">
    <subcellularLocation>
        <location evidence="1 9">Cytoplasm</location>
    </subcellularLocation>
</comment>
<dbReference type="PANTHER" id="PTHR42873">
    <property type="entry name" value="RIBOSOMAL RNA LARGE SUBUNIT METHYLTRANSFERASE"/>
    <property type="match status" value="1"/>
</dbReference>
<dbReference type="GO" id="GO:0005737">
    <property type="term" value="C:cytoplasm"/>
    <property type="evidence" value="ECO:0007669"/>
    <property type="project" value="UniProtKB-SubCell"/>
</dbReference>
<dbReference type="CDD" id="cd02440">
    <property type="entry name" value="AdoMet_MTases"/>
    <property type="match status" value="1"/>
</dbReference>
<dbReference type="InterPro" id="IPR041532">
    <property type="entry name" value="RlmI-like_PUA"/>
</dbReference>
<dbReference type="Proteomes" id="UP000305729">
    <property type="component" value="Chromosome 1"/>
</dbReference>
<name>A0A5S3UZS1_9GAMM</name>
<keyword evidence="2 9" id="KW-0963">Cytoplasm</keyword>
<dbReference type="GO" id="GO:0016434">
    <property type="term" value="F:rRNA (cytosine) methyltransferase activity"/>
    <property type="evidence" value="ECO:0007669"/>
    <property type="project" value="UniProtKB-UniRule"/>
</dbReference>
<evidence type="ECO:0000313" key="11">
    <source>
        <dbReference type="EMBL" id="QPB83724.1"/>
    </source>
</evidence>
<dbReference type="InterPro" id="IPR015947">
    <property type="entry name" value="PUA-like_sf"/>
</dbReference>
<sequence>MSCALYLQPGREKSLKRKHPWIFSKAIKKVKGKPALGDTVTIYSHDGQYLATAAYSPDSQIRARIWSFDQAELIDQAFFERRLARALAAREQVIEEGQLTGFRLCAAESDGLPGITIDKFDNYLVCQLLSAGAERHKGEIVQALRTLFPECHIYERSDVDVRKKEGLEKTTGVLWGDEPTAPVVIMENGLKIEVDIKSGHKTGFYLDQRDSRAALERFSKGKSVLNCFCYTGTFGLYALRGDCDEVINVDVSQPALDTAKRNVEHNELDVSRAQFVKQDVFKLLRQYREEGRQFDTIVMDPPKFAESKAQLNGACRGYKDINMLAMQLLKPGGTLLTFSCSGLMEQNLFQKVVADAALDAGKDLLIMERLNQAADHPIAGCYPEGFYLKGLICKVY</sequence>
<dbReference type="InterPro" id="IPR029063">
    <property type="entry name" value="SAM-dependent_MTases_sf"/>
</dbReference>
<keyword evidence="3 9" id="KW-0698">rRNA processing</keyword>
<dbReference type="InterPro" id="IPR036974">
    <property type="entry name" value="PUA_sf"/>
</dbReference>
<dbReference type="SMART" id="SM00359">
    <property type="entry name" value="PUA"/>
    <property type="match status" value="1"/>
</dbReference>
<dbReference type="HAMAP" id="MF_01857">
    <property type="entry name" value="23SrRNA_methyltr_I"/>
    <property type="match status" value="1"/>
</dbReference>
<evidence type="ECO:0000256" key="6">
    <source>
        <dbReference type="ARBA" id="ARBA00022691"/>
    </source>
</evidence>
<dbReference type="Gene3D" id="3.30.750.80">
    <property type="entry name" value="RNA methyltransferase domain (HRMD) like"/>
    <property type="match status" value="1"/>
</dbReference>
<dbReference type="EC" id="2.1.1.191" evidence="9"/>
<dbReference type="InterPro" id="IPR002478">
    <property type="entry name" value="PUA"/>
</dbReference>
<dbReference type="SUPFAM" id="SSF88697">
    <property type="entry name" value="PUA domain-like"/>
    <property type="match status" value="1"/>
</dbReference>
<feature type="domain" description="PUA" evidence="10">
    <location>
        <begin position="3"/>
        <end position="88"/>
    </location>
</feature>
<evidence type="ECO:0000256" key="1">
    <source>
        <dbReference type="ARBA" id="ARBA00004496"/>
    </source>
</evidence>
<dbReference type="Pfam" id="PF10672">
    <property type="entry name" value="Methyltrans_SAM"/>
    <property type="match status" value="1"/>
</dbReference>
<protein>
    <recommendedName>
        <fullName evidence="9">Ribosomal RNA large subunit methyltransferase I</fullName>
        <ecNumber evidence="9">2.1.1.191</ecNumber>
    </recommendedName>
    <alternativeName>
        <fullName evidence="9">23S rRNA m5C1962 methyltransferase</fullName>
    </alternativeName>
    <alternativeName>
        <fullName evidence="9">rRNA (cytosine-C(5)-)-methyltransferase RlmI</fullName>
    </alternativeName>
</protein>
<dbReference type="AlphaFoldDB" id="A0A5S3UZS1"/>
<keyword evidence="6 9" id="KW-0949">S-adenosyl-L-methionine</keyword>
<evidence type="ECO:0000259" key="10">
    <source>
        <dbReference type="SMART" id="SM00359"/>
    </source>
</evidence>
<keyword evidence="5 9" id="KW-0808">Transferase</keyword>
<evidence type="ECO:0000256" key="7">
    <source>
        <dbReference type="ARBA" id="ARBA00022884"/>
    </source>
</evidence>
<evidence type="ECO:0000256" key="8">
    <source>
        <dbReference type="ARBA" id="ARBA00038091"/>
    </source>
</evidence>
<dbReference type="EMBL" id="CP045429">
    <property type="protein sequence ID" value="QPB83724.1"/>
    <property type="molecule type" value="Genomic_DNA"/>
</dbReference>
<proteinExistence type="inferred from homology"/>
<dbReference type="InterPro" id="IPR019614">
    <property type="entry name" value="SAM-dep_methyl-trfase"/>
</dbReference>
<dbReference type="SUPFAM" id="SSF53335">
    <property type="entry name" value="S-adenosyl-L-methionine-dependent methyltransferases"/>
    <property type="match status" value="1"/>
</dbReference>
<comment type="similarity">
    <text evidence="8 9">Belongs to the methyltransferase superfamily. RlmI family.</text>
</comment>
<keyword evidence="4 9" id="KW-0489">Methyltransferase</keyword>
<dbReference type="GO" id="GO:0003723">
    <property type="term" value="F:RNA binding"/>
    <property type="evidence" value="ECO:0007669"/>
    <property type="project" value="UniProtKB-KW"/>
</dbReference>
<dbReference type="PROSITE" id="PS50890">
    <property type="entry name" value="PUA"/>
    <property type="match status" value="1"/>
</dbReference>
<dbReference type="CDD" id="cd11572">
    <property type="entry name" value="RlmI_M_like"/>
    <property type="match status" value="1"/>
</dbReference>
<dbReference type="Pfam" id="PF17785">
    <property type="entry name" value="PUA_3"/>
    <property type="match status" value="1"/>
</dbReference>
<dbReference type="Gene3D" id="2.30.130.10">
    <property type="entry name" value="PUA domain"/>
    <property type="match status" value="1"/>
</dbReference>
<reference evidence="11 12" key="1">
    <citation type="submission" date="2019-10" db="EMBL/GenBank/DDBJ databases">
        <title>Pseudoalteromonas rubra S4059.</title>
        <authorList>
            <person name="Paulsen S."/>
            <person name="Wang X."/>
        </authorList>
    </citation>
    <scope>NUCLEOTIDE SEQUENCE [LARGE SCALE GENOMIC DNA]</scope>
    <source>
        <strain evidence="11 12">S4059</strain>
    </source>
</reference>
<gene>
    <name evidence="9" type="primary">rlmI</name>
    <name evidence="11" type="ORF">CWC22_012270</name>
</gene>
<evidence type="ECO:0000256" key="5">
    <source>
        <dbReference type="ARBA" id="ARBA00022679"/>
    </source>
</evidence>
<dbReference type="Gene3D" id="3.40.50.150">
    <property type="entry name" value="Vaccinia Virus protein VP39"/>
    <property type="match status" value="1"/>
</dbReference>
<evidence type="ECO:0000256" key="9">
    <source>
        <dbReference type="HAMAP-Rule" id="MF_01857"/>
    </source>
</evidence>
<dbReference type="PANTHER" id="PTHR42873:SF1">
    <property type="entry name" value="S-ADENOSYLMETHIONINE-DEPENDENT METHYLTRANSFERASE DOMAIN-CONTAINING PROTEIN"/>
    <property type="match status" value="1"/>
</dbReference>
<evidence type="ECO:0000256" key="3">
    <source>
        <dbReference type="ARBA" id="ARBA00022552"/>
    </source>
</evidence>
<comment type="catalytic activity">
    <reaction evidence="9">
        <text>cytidine(1962) in 23S rRNA + S-adenosyl-L-methionine = 5-methylcytidine(1962) in 23S rRNA + S-adenosyl-L-homocysteine + H(+)</text>
        <dbReference type="Rhea" id="RHEA:42912"/>
        <dbReference type="Rhea" id="RHEA-COMP:10382"/>
        <dbReference type="Rhea" id="RHEA-COMP:10386"/>
        <dbReference type="ChEBI" id="CHEBI:15378"/>
        <dbReference type="ChEBI" id="CHEBI:57856"/>
        <dbReference type="ChEBI" id="CHEBI:59789"/>
        <dbReference type="ChEBI" id="CHEBI:74483"/>
        <dbReference type="ChEBI" id="CHEBI:82748"/>
        <dbReference type="EC" id="2.1.1.191"/>
    </reaction>
</comment>
<accession>A0A5S3UZS1</accession>
<evidence type="ECO:0000313" key="12">
    <source>
        <dbReference type="Proteomes" id="UP000305729"/>
    </source>
</evidence>
<evidence type="ECO:0000256" key="2">
    <source>
        <dbReference type="ARBA" id="ARBA00022490"/>
    </source>
</evidence>
<comment type="function">
    <text evidence="9">Specifically methylates the cytosine at position 1962 (m5C1962) of 23S rRNA.</text>
</comment>
<organism evidence="11 12">
    <name type="scientific">Pseudoalteromonas rubra</name>
    <dbReference type="NCBI Taxonomy" id="43658"/>
    <lineage>
        <taxon>Bacteria</taxon>
        <taxon>Pseudomonadati</taxon>
        <taxon>Pseudomonadota</taxon>
        <taxon>Gammaproteobacteria</taxon>
        <taxon>Alteromonadales</taxon>
        <taxon>Pseudoalteromonadaceae</taxon>
        <taxon>Pseudoalteromonas</taxon>
    </lineage>
</organism>